<feature type="compositionally biased region" description="Basic and acidic residues" evidence="1">
    <location>
        <begin position="67"/>
        <end position="83"/>
    </location>
</feature>
<reference evidence="2 3" key="1">
    <citation type="submission" date="2016-02" db="EMBL/GenBank/DDBJ databases">
        <title>Genome analysis of coral dinoflagellate symbionts highlights evolutionary adaptations to a symbiotic lifestyle.</title>
        <authorList>
            <person name="Aranda M."/>
            <person name="Li Y."/>
            <person name="Liew Y.J."/>
            <person name="Baumgarten S."/>
            <person name="Simakov O."/>
            <person name="Wilson M."/>
            <person name="Piel J."/>
            <person name="Ashoor H."/>
            <person name="Bougouffa S."/>
            <person name="Bajic V.B."/>
            <person name="Ryu T."/>
            <person name="Ravasi T."/>
            <person name="Bayer T."/>
            <person name="Micklem G."/>
            <person name="Kim H."/>
            <person name="Bhak J."/>
            <person name="Lajeunesse T.C."/>
            <person name="Voolstra C.R."/>
        </authorList>
    </citation>
    <scope>NUCLEOTIDE SEQUENCE [LARGE SCALE GENOMIC DNA]</scope>
    <source>
        <strain evidence="2 3">CCMP2467</strain>
    </source>
</reference>
<evidence type="ECO:0000313" key="2">
    <source>
        <dbReference type="EMBL" id="OLP95445.1"/>
    </source>
</evidence>
<protein>
    <submittedName>
        <fullName evidence="2">Uncharacterized protein</fullName>
    </submittedName>
</protein>
<organism evidence="2 3">
    <name type="scientific">Symbiodinium microadriaticum</name>
    <name type="common">Dinoflagellate</name>
    <name type="synonym">Zooxanthella microadriatica</name>
    <dbReference type="NCBI Taxonomy" id="2951"/>
    <lineage>
        <taxon>Eukaryota</taxon>
        <taxon>Sar</taxon>
        <taxon>Alveolata</taxon>
        <taxon>Dinophyceae</taxon>
        <taxon>Suessiales</taxon>
        <taxon>Symbiodiniaceae</taxon>
        <taxon>Symbiodinium</taxon>
    </lineage>
</organism>
<accession>A0A1Q9DJT9</accession>
<keyword evidence="3" id="KW-1185">Reference proteome</keyword>
<sequence>MTLPSGQPAMGEPLSGRMLVRTTRPEARKKDDPMDTNGGMSNMKKDEAMDDKMDANTNGGNPGNDQDGNKYGDNRISDERDGR</sequence>
<name>A0A1Q9DJT9_SYMMI</name>
<dbReference type="Proteomes" id="UP000186817">
    <property type="component" value="Unassembled WGS sequence"/>
</dbReference>
<evidence type="ECO:0000313" key="3">
    <source>
        <dbReference type="Proteomes" id="UP000186817"/>
    </source>
</evidence>
<dbReference type="EMBL" id="LSRX01000502">
    <property type="protein sequence ID" value="OLP95445.1"/>
    <property type="molecule type" value="Genomic_DNA"/>
</dbReference>
<evidence type="ECO:0000256" key="1">
    <source>
        <dbReference type="SAM" id="MobiDB-lite"/>
    </source>
</evidence>
<feature type="compositionally biased region" description="Basic and acidic residues" evidence="1">
    <location>
        <begin position="43"/>
        <end position="54"/>
    </location>
</feature>
<dbReference type="AlphaFoldDB" id="A0A1Q9DJT9"/>
<proteinExistence type="predicted"/>
<feature type="region of interest" description="Disordered" evidence="1">
    <location>
        <begin position="1"/>
        <end position="83"/>
    </location>
</feature>
<comment type="caution">
    <text evidence="2">The sequence shown here is derived from an EMBL/GenBank/DDBJ whole genome shotgun (WGS) entry which is preliminary data.</text>
</comment>
<feature type="compositionally biased region" description="Low complexity" evidence="1">
    <location>
        <begin position="55"/>
        <end position="66"/>
    </location>
</feature>
<gene>
    <name evidence="2" type="ORF">AK812_SmicGene22429</name>
</gene>
<feature type="compositionally biased region" description="Basic and acidic residues" evidence="1">
    <location>
        <begin position="23"/>
        <end position="33"/>
    </location>
</feature>